<comment type="similarity">
    <text evidence="1">Belongs to the AHA1 family.</text>
</comment>
<organism evidence="3 4">
    <name type="scientific">Phyllobacterium brassicacearum</name>
    <dbReference type="NCBI Taxonomy" id="314235"/>
    <lineage>
        <taxon>Bacteria</taxon>
        <taxon>Pseudomonadati</taxon>
        <taxon>Pseudomonadota</taxon>
        <taxon>Alphaproteobacteria</taxon>
        <taxon>Hyphomicrobiales</taxon>
        <taxon>Phyllobacteriaceae</taxon>
        <taxon>Phyllobacterium</taxon>
    </lineage>
</organism>
<dbReference type="CDD" id="cd08900">
    <property type="entry name" value="SRPBCC_CalC_Aha1-like_7"/>
    <property type="match status" value="1"/>
</dbReference>
<dbReference type="RefSeq" id="WP_106712500.1">
    <property type="nucleotide sequence ID" value="NZ_PGGO01000014.1"/>
</dbReference>
<reference evidence="4" key="1">
    <citation type="submission" date="2017-11" db="EMBL/GenBank/DDBJ databases">
        <authorList>
            <person name="Kuznetsova I."/>
            <person name="Sazanova A."/>
            <person name="Chirak E."/>
            <person name="Safronova V."/>
            <person name="Willems A."/>
        </authorList>
    </citation>
    <scope>NUCLEOTIDE SEQUENCE [LARGE SCALE GENOMIC DNA]</scope>
    <source>
        <strain evidence="4">STM 196</strain>
    </source>
</reference>
<dbReference type="InterPro" id="IPR013538">
    <property type="entry name" value="ASHA1/2-like_C"/>
</dbReference>
<dbReference type="Pfam" id="PF08327">
    <property type="entry name" value="AHSA1"/>
    <property type="match status" value="1"/>
</dbReference>
<dbReference type="AlphaFoldDB" id="A0A2P7BJU7"/>
<gene>
    <name evidence="3" type="ORF">CU102_18080</name>
</gene>
<dbReference type="InterPro" id="IPR023393">
    <property type="entry name" value="START-like_dom_sf"/>
</dbReference>
<evidence type="ECO:0000313" key="3">
    <source>
        <dbReference type="EMBL" id="PSH66718.1"/>
    </source>
</evidence>
<dbReference type="Gene3D" id="3.30.530.20">
    <property type="match status" value="1"/>
</dbReference>
<accession>A0A2P7BJU7</accession>
<evidence type="ECO:0000313" key="4">
    <source>
        <dbReference type="Proteomes" id="UP000241444"/>
    </source>
</evidence>
<name>A0A2P7BJU7_9HYPH</name>
<dbReference type="EMBL" id="PGGO01000014">
    <property type="protein sequence ID" value="PSH66718.1"/>
    <property type="molecule type" value="Genomic_DNA"/>
</dbReference>
<evidence type="ECO:0000259" key="2">
    <source>
        <dbReference type="Pfam" id="PF08327"/>
    </source>
</evidence>
<dbReference type="Proteomes" id="UP000241444">
    <property type="component" value="Unassembled WGS sequence"/>
</dbReference>
<dbReference type="SUPFAM" id="SSF55961">
    <property type="entry name" value="Bet v1-like"/>
    <property type="match status" value="1"/>
</dbReference>
<evidence type="ECO:0000256" key="1">
    <source>
        <dbReference type="ARBA" id="ARBA00006817"/>
    </source>
</evidence>
<sequence length="158" mass="17862">MTKRSVKHDTFVIERSYSAAPARVFFALSNKEAKSKWFVGPDEWGQERYEMDFRVGGREINSGGPKGGPVHTFQAFYQDIVPDQRIVYSYDMHLDHKRISVSLATIELKPEGTGTKLILTEQGAYLDDFDEPSMRRQGTEDLLDALDASLTLDARVDA</sequence>
<proteinExistence type="inferred from homology"/>
<dbReference type="OrthoDB" id="9803476at2"/>
<feature type="domain" description="Activator of Hsp90 ATPase homologue 1/2-like C-terminal" evidence="2">
    <location>
        <begin position="19"/>
        <end position="150"/>
    </location>
</feature>
<comment type="caution">
    <text evidence="3">The sequence shown here is derived from an EMBL/GenBank/DDBJ whole genome shotgun (WGS) entry which is preliminary data.</text>
</comment>
<keyword evidence="4" id="KW-1185">Reference proteome</keyword>
<protein>
    <submittedName>
        <fullName evidence="3">Polyketide cyclase</fullName>
    </submittedName>
</protein>